<feature type="compositionally biased region" description="Pro residues" evidence="9">
    <location>
        <begin position="162"/>
        <end position="188"/>
    </location>
</feature>
<evidence type="ECO:0000256" key="9">
    <source>
        <dbReference type="SAM" id="MobiDB-lite"/>
    </source>
</evidence>
<feature type="compositionally biased region" description="Basic and acidic residues" evidence="9">
    <location>
        <begin position="901"/>
        <end position="910"/>
    </location>
</feature>
<dbReference type="Pfam" id="PF15371">
    <property type="entry name" value="DUF4599"/>
    <property type="match status" value="1"/>
</dbReference>
<feature type="region of interest" description="Disordered" evidence="9">
    <location>
        <begin position="940"/>
        <end position="962"/>
    </location>
</feature>
<evidence type="ECO:0000313" key="12">
    <source>
        <dbReference type="Ensembl" id="ENSRROP00000027571.1"/>
    </source>
</evidence>
<feature type="region of interest" description="Disordered" evidence="9">
    <location>
        <begin position="415"/>
        <end position="449"/>
    </location>
</feature>
<evidence type="ECO:0000256" key="7">
    <source>
        <dbReference type="ARBA" id="ARBA00035009"/>
    </source>
</evidence>
<feature type="domain" description="SPATA31" evidence="10">
    <location>
        <begin position="258"/>
        <end position="546"/>
    </location>
</feature>
<evidence type="ECO:0000259" key="11">
    <source>
        <dbReference type="Pfam" id="PF15371"/>
    </source>
</evidence>
<dbReference type="InterPro" id="IPR039509">
    <property type="entry name" value="SPATA31"/>
</dbReference>
<dbReference type="AlphaFoldDB" id="A0A2K6QFK5"/>
<feature type="region of interest" description="Disordered" evidence="9">
    <location>
        <begin position="472"/>
        <end position="503"/>
    </location>
</feature>
<evidence type="ECO:0000256" key="4">
    <source>
        <dbReference type="ARBA" id="ARBA00022871"/>
    </source>
</evidence>
<keyword evidence="2" id="KW-0812">Transmembrane</keyword>
<organism evidence="12 13">
    <name type="scientific">Rhinopithecus roxellana</name>
    <name type="common">Golden snub-nosed monkey</name>
    <name type="synonym">Pygathrix roxellana</name>
    <dbReference type="NCBI Taxonomy" id="61622"/>
    <lineage>
        <taxon>Eukaryota</taxon>
        <taxon>Metazoa</taxon>
        <taxon>Chordata</taxon>
        <taxon>Craniata</taxon>
        <taxon>Vertebrata</taxon>
        <taxon>Euteleostomi</taxon>
        <taxon>Mammalia</taxon>
        <taxon>Eutheria</taxon>
        <taxon>Euarchontoglires</taxon>
        <taxon>Primates</taxon>
        <taxon>Haplorrhini</taxon>
        <taxon>Catarrhini</taxon>
        <taxon>Cercopithecidae</taxon>
        <taxon>Colobinae</taxon>
        <taxon>Rhinopithecus</taxon>
    </lineage>
</organism>
<feature type="compositionally biased region" description="Polar residues" evidence="9">
    <location>
        <begin position="129"/>
        <end position="149"/>
    </location>
</feature>
<comment type="subcellular location">
    <subcellularLocation>
        <location evidence="1">Membrane</location>
        <topology evidence="1">Single-pass membrane protein</topology>
    </subcellularLocation>
</comment>
<dbReference type="OMA" id="SHTPWSA"/>
<dbReference type="InterPro" id="IPR027970">
    <property type="entry name" value="SPATA31-like"/>
</dbReference>
<evidence type="ECO:0000259" key="10">
    <source>
        <dbReference type="Pfam" id="PF14650"/>
    </source>
</evidence>
<accession>A0A2K6QFK5</accession>
<keyword evidence="5" id="KW-1133">Transmembrane helix</keyword>
<evidence type="ECO:0000256" key="8">
    <source>
        <dbReference type="ARBA" id="ARBA00037695"/>
    </source>
</evidence>
<dbReference type="GO" id="GO:0030154">
    <property type="term" value="P:cell differentiation"/>
    <property type="evidence" value="ECO:0007669"/>
    <property type="project" value="UniProtKB-KW"/>
</dbReference>
<feature type="region of interest" description="Disordered" evidence="9">
    <location>
        <begin position="656"/>
        <end position="729"/>
    </location>
</feature>
<evidence type="ECO:0000256" key="3">
    <source>
        <dbReference type="ARBA" id="ARBA00022782"/>
    </source>
</evidence>
<feature type="compositionally biased region" description="Basic and acidic residues" evidence="9">
    <location>
        <begin position="90"/>
        <end position="106"/>
    </location>
</feature>
<sequence length="1107" mass="121238">MENLPFPLKLLSASSLNRKVRSPHSSPFLVSPHHLVSQCPVRRRGRPRGRMKNHSLRGKLVPPVSCSLLGPHPDKGDFGQLSGPDPPGEVGKRAPDGASRSSHEPVEDAAPMLSPLASPDSRTKHPQDLASTPSPGPMTTSVSSLSASQAPEPSLPLERPSPKPPALFPHPPHTPDRPSPPKAFPAPPLRDSTLIIPSHCDPVALPLGTVPQSLSPRKDLAASVPAISGLGGSETTRTWCVFDSSVQQDHLSRHPPETCQMETTMSPLLFQAQPLPHLGPESQPFISSRPQFRPIPMAQAEAQAHLQSSFPVLSPAFPSPINNSGVACPASQNKLQALCLPETQHPEWPLLRKQLEGGLALPSRVQKSQDVFSVSTPNLPQESLPSILPENFPISPELRRQLEQHIQKIQESLDLMQLRDESSGTSQAKGKPRPWQSSTSTGESSKEAQKVKFQLEGDPCPHLGQILGQTPQNLSRGMESFPGKVLGATSEESERDLRKPLRSDSGSDLLRRIERNRIENVLKAHVRRKLGQMNEGFIPVRVRRSWLAANQAFPVSNTHVKTSNLAPLKSGKAYVNTAQVLPFLEPCTQQVLGAHIGRLWAKHRWGLPPRLAGPSSATCESGAGSKVEVAMFLSEPPMASLRKQVLIKASDVPESLLASSPAPPGIPSWNDHGPLKPPPAAQEGRWPPKPLTYSLTGSTQQSRSLGAQSSRAVETREAVPQPRVPSGTPMLANLQATREDVHGFEAPGTSKSSLLPKMSVSQDPRQLCLMEEVISEFEPGMAKKSETQPQVCATVVLLPDEQASVLPLAAENLAPQVPQGHLQSTPAGNMQASQELRDLMAARRSNLGHREPKNPNCQVSRKRQSPIIPPTRKSENSRKPNLERHEERLEGLRTPQLTLVRKTEDTHQDEGVQPLPSKKQPPSISHFGENIKQFFQRVFSKKKSKPAPVTAENQKTGKNRSCVYSSSAEAQGLMTAVGQMLEEKMSLCHARQASKVNQHKQEFQAPVCGFPCNHWHPFYSEHSRMLSYVVTTLKSQSCPNRERQIRDQQPLKSVRCNNEQWGLRHPQLLLPKKAVSPVSPPQHWPKTPGASSYHHHCPRHCLLRGGI</sequence>
<feature type="compositionally biased region" description="Polar residues" evidence="9">
    <location>
        <begin position="693"/>
        <end position="712"/>
    </location>
</feature>
<feature type="compositionally biased region" description="Basic residues" evidence="9">
    <location>
        <begin position="41"/>
        <end position="57"/>
    </location>
</feature>
<reference evidence="12" key="2">
    <citation type="submission" date="2025-09" db="UniProtKB">
        <authorList>
            <consortium name="Ensembl"/>
        </authorList>
    </citation>
    <scope>IDENTIFICATION</scope>
</reference>
<evidence type="ECO:0000256" key="2">
    <source>
        <dbReference type="ARBA" id="ARBA00022692"/>
    </source>
</evidence>
<dbReference type="Pfam" id="PF14650">
    <property type="entry name" value="FAM75"/>
    <property type="match status" value="1"/>
</dbReference>
<comment type="similarity">
    <text evidence="7">Belongs to the SPATA31 family.</text>
</comment>
<name>A0A2K6QFK5_RHIRO</name>
<dbReference type="Proteomes" id="UP000233200">
    <property type="component" value="Unplaced"/>
</dbReference>
<keyword evidence="3" id="KW-0221">Differentiation</keyword>
<proteinExistence type="inferred from homology"/>
<feature type="compositionally biased region" description="Basic and acidic residues" evidence="9">
    <location>
        <begin position="872"/>
        <end position="891"/>
    </location>
</feature>
<dbReference type="GO" id="GO:0016020">
    <property type="term" value="C:membrane"/>
    <property type="evidence" value="ECO:0007669"/>
    <property type="project" value="UniProtKB-SubCell"/>
</dbReference>
<dbReference type="GO" id="GO:0007283">
    <property type="term" value="P:spermatogenesis"/>
    <property type="evidence" value="ECO:0007669"/>
    <property type="project" value="UniProtKB-KW"/>
</dbReference>
<comment type="function">
    <text evidence="8">May play a role in spermatogenesis.</text>
</comment>
<feature type="domain" description="SPATA31-like" evidence="11">
    <location>
        <begin position="67"/>
        <end position="120"/>
    </location>
</feature>
<dbReference type="PANTHER" id="PTHR21859">
    <property type="entry name" value="ACROSOME-SPECIFIC PROTEIN"/>
    <property type="match status" value="1"/>
</dbReference>
<feature type="region of interest" description="Disordered" evidence="9">
    <location>
        <begin position="41"/>
        <end position="192"/>
    </location>
</feature>
<evidence type="ECO:0000256" key="1">
    <source>
        <dbReference type="ARBA" id="ARBA00004167"/>
    </source>
</evidence>
<keyword evidence="4" id="KW-0744">Spermatogenesis</keyword>
<keyword evidence="13" id="KW-1185">Reference proteome</keyword>
<evidence type="ECO:0000256" key="6">
    <source>
        <dbReference type="ARBA" id="ARBA00023136"/>
    </source>
</evidence>
<dbReference type="GeneTree" id="ENSGT00950000183043"/>
<dbReference type="PANTHER" id="PTHR21859:SF55">
    <property type="entry name" value="SPERMATOGENESIS-ASSOCIATED PROTEIN 31A1-RELATED"/>
    <property type="match status" value="1"/>
</dbReference>
<feature type="region of interest" description="Disordered" evidence="9">
    <location>
        <begin position="847"/>
        <end position="926"/>
    </location>
</feature>
<reference evidence="12" key="1">
    <citation type="submission" date="2025-08" db="UniProtKB">
        <authorList>
            <consortium name="Ensembl"/>
        </authorList>
    </citation>
    <scope>IDENTIFICATION</scope>
</reference>
<dbReference type="Ensembl" id="ENSRROT00000051882.1">
    <property type="protein sequence ID" value="ENSRROP00000027571.1"/>
    <property type="gene ID" value="ENSRROG00000037567.1"/>
</dbReference>
<evidence type="ECO:0000256" key="5">
    <source>
        <dbReference type="ARBA" id="ARBA00022989"/>
    </source>
</evidence>
<keyword evidence="6" id="KW-0472">Membrane</keyword>
<protein>
    <submittedName>
        <fullName evidence="12">Putative spermatogenesis-associated protein 31C1</fullName>
    </submittedName>
</protein>
<evidence type="ECO:0000313" key="13">
    <source>
        <dbReference type="Proteomes" id="UP000233200"/>
    </source>
</evidence>